<reference evidence="2" key="2">
    <citation type="submission" date="2022-09" db="EMBL/GenBank/DDBJ databases">
        <authorList>
            <person name="Sun Q."/>
            <person name="Ohkuma M."/>
        </authorList>
    </citation>
    <scope>NUCLEOTIDE SEQUENCE</scope>
    <source>
        <strain evidence="2">JCM 3093</strain>
    </source>
</reference>
<dbReference type="InterPro" id="IPR036390">
    <property type="entry name" value="WH_DNA-bd_sf"/>
</dbReference>
<evidence type="ECO:0000313" key="3">
    <source>
        <dbReference type="Proteomes" id="UP000627984"/>
    </source>
</evidence>
<comment type="caution">
    <text evidence="2">The sequence shown here is derived from an EMBL/GenBank/DDBJ whole genome shotgun (WGS) entry which is preliminary data.</text>
</comment>
<organism evidence="2 3">
    <name type="scientific">Planomonospora parontospora</name>
    <dbReference type="NCBI Taxonomy" id="58119"/>
    <lineage>
        <taxon>Bacteria</taxon>
        <taxon>Bacillati</taxon>
        <taxon>Actinomycetota</taxon>
        <taxon>Actinomycetes</taxon>
        <taxon>Streptosporangiales</taxon>
        <taxon>Streptosporangiaceae</taxon>
        <taxon>Planomonospora</taxon>
    </lineage>
</organism>
<evidence type="ECO:0000313" key="2">
    <source>
        <dbReference type="EMBL" id="GGK99398.1"/>
    </source>
</evidence>
<dbReference type="Pfam" id="PF03551">
    <property type="entry name" value="PadR"/>
    <property type="match status" value="1"/>
</dbReference>
<dbReference type="InterPro" id="IPR005149">
    <property type="entry name" value="Tscrpt_reg_PadR_N"/>
</dbReference>
<accession>A0AA37BPG1</accession>
<protein>
    <recommendedName>
        <fullName evidence="1">Transcription regulator PadR N-terminal domain-containing protein</fullName>
    </recommendedName>
</protein>
<proteinExistence type="predicted"/>
<feature type="domain" description="Transcription regulator PadR N-terminal" evidence="1">
    <location>
        <begin position="16"/>
        <end position="79"/>
    </location>
</feature>
<reference evidence="2" key="1">
    <citation type="journal article" date="2014" name="Int. J. Syst. Evol. Microbiol.">
        <title>Complete genome sequence of Corynebacterium casei LMG S-19264T (=DSM 44701T), isolated from a smear-ripened cheese.</title>
        <authorList>
            <consortium name="US DOE Joint Genome Institute (JGI-PGF)"/>
            <person name="Walter F."/>
            <person name="Albersmeier A."/>
            <person name="Kalinowski J."/>
            <person name="Ruckert C."/>
        </authorList>
    </citation>
    <scope>NUCLEOTIDE SEQUENCE</scope>
    <source>
        <strain evidence="2">JCM 3093</strain>
    </source>
</reference>
<dbReference type="SUPFAM" id="SSF46785">
    <property type="entry name" value="Winged helix' DNA-binding domain"/>
    <property type="match status" value="1"/>
</dbReference>
<name>A0AA37BPG1_9ACTN</name>
<gene>
    <name evidence="2" type="ORF">GCM10010126_68700</name>
</gene>
<evidence type="ECO:0000259" key="1">
    <source>
        <dbReference type="Pfam" id="PF03551"/>
    </source>
</evidence>
<dbReference type="EMBL" id="BMQD01000048">
    <property type="protein sequence ID" value="GGK99398.1"/>
    <property type="molecule type" value="Genomic_DNA"/>
</dbReference>
<dbReference type="Gene3D" id="1.10.10.10">
    <property type="entry name" value="Winged helix-like DNA-binding domain superfamily/Winged helix DNA-binding domain"/>
    <property type="match status" value="1"/>
</dbReference>
<sequence length="115" mass="12648">MTAPTLDVLEVLVRALQEGEELYGWAIIKSTGRAGPTVYKVLDRLEAAKMIKGRWEVLPEGEPGPPRRFYTLTGEGALAARELLAERRPSAFQPRPAFGFAPLAWLSMLLPGGTR</sequence>
<dbReference type="InterPro" id="IPR036388">
    <property type="entry name" value="WH-like_DNA-bd_sf"/>
</dbReference>
<dbReference type="RefSeq" id="WP_204054758.1">
    <property type="nucleotide sequence ID" value="NZ_BMQD01000048.1"/>
</dbReference>
<dbReference type="Proteomes" id="UP000627984">
    <property type="component" value="Unassembled WGS sequence"/>
</dbReference>
<dbReference type="AlphaFoldDB" id="A0AA37BPG1"/>